<evidence type="ECO:0000313" key="3">
    <source>
        <dbReference type="Proteomes" id="UP000565441"/>
    </source>
</evidence>
<comment type="caution">
    <text evidence="2">The sequence shown here is derived from an EMBL/GenBank/DDBJ whole genome shotgun (WGS) entry which is preliminary data.</text>
</comment>
<feature type="region of interest" description="Disordered" evidence="1">
    <location>
        <begin position="233"/>
        <end position="269"/>
    </location>
</feature>
<keyword evidence="3" id="KW-1185">Reference proteome</keyword>
<gene>
    <name evidence="2" type="ORF">D9615_010200</name>
</gene>
<name>A0A8H5GNB3_9AGAR</name>
<dbReference type="AlphaFoldDB" id="A0A8H5GNB3"/>
<evidence type="ECO:0000313" key="2">
    <source>
        <dbReference type="EMBL" id="KAF5368142.1"/>
    </source>
</evidence>
<protein>
    <submittedName>
        <fullName evidence="2">Uncharacterized protein</fullName>
    </submittedName>
</protein>
<reference evidence="2 3" key="1">
    <citation type="journal article" date="2020" name="ISME J.">
        <title>Uncovering the hidden diversity of litter-decomposition mechanisms in mushroom-forming fungi.</title>
        <authorList>
            <person name="Floudas D."/>
            <person name="Bentzer J."/>
            <person name="Ahren D."/>
            <person name="Johansson T."/>
            <person name="Persson P."/>
            <person name="Tunlid A."/>
        </authorList>
    </citation>
    <scope>NUCLEOTIDE SEQUENCE [LARGE SCALE GENOMIC DNA]</scope>
    <source>
        <strain evidence="2 3">CBS 661.87</strain>
    </source>
</reference>
<proteinExistence type="predicted"/>
<organism evidence="2 3">
    <name type="scientific">Tricholomella constricta</name>
    <dbReference type="NCBI Taxonomy" id="117010"/>
    <lineage>
        <taxon>Eukaryota</taxon>
        <taxon>Fungi</taxon>
        <taxon>Dikarya</taxon>
        <taxon>Basidiomycota</taxon>
        <taxon>Agaricomycotina</taxon>
        <taxon>Agaricomycetes</taxon>
        <taxon>Agaricomycetidae</taxon>
        <taxon>Agaricales</taxon>
        <taxon>Tricholomatineae</taxon>
        <taxon>Lyophyllaceae</taxon>
        <taxon>Tricholomella</taxon>
    </lineage>
</organism>
<dbReference type="EMBL" id="JAACJP010000062">
    <property type="protein sequence ID" value="KAF5368142.1"/>
    <property type="molecule type" value="Genomic_DNA"/>
</dbReference>
<dbReference type="Proteomes" id="UP000565441">
    <property type="component" value="Unassembled WGS sequence"/>
</dbReference>
<evidence type="ECO:0000256" key="1">
    <source>
        <dbReference type="SAM" id="MobiDB-lite"/>
    </source>
</evidence>
<feature type="region of interest" description="Disordered" evidence="1">
    <location>
        <begin position="63"/>
        <end position="87"/>
    </location>
</feature>
<accession>A0A8H5GNB3</accession>
<sequence length="325" mass="36003">MNIQNYAIQGSQHFQRAFPSLDLTTTTPPAYRWYLAGRLRDILCELASVGDVPLASLALAQQSASPTTKRGGGGGSAPPRATPENPVLESDAMDATRSIAGQARRQSALGVGGNGMAVVAQAHGRRRPPPPPPSPILTQEHLYTLRESEFEPEPEVVYPPALFHRYQTPPIPPMHHSDYHYCHQQHQQHAQQQQDVHHDHGIQVHLNIGIPRSEQRRRGRHKLTRLCHDHDQTFAGAETPTPAPPPLFAPASAHTPNDPKSRSSSRSRSKCDYDATGGVQFQFQLQLQFRIPCLCLCLCLRLCTVGEGFWSHIAAWVRVMMKAMA</sequence>